<dbReference type="EMBL" id="JACIJH010000006">
    <property type="protein sequence ID" value="MBB5706773.1"/>
    <property type="molecule type" value="Genomic_DNA"/>
</dbReference>
<gene>
    <name evidence="1" type="ORF">FHR21_002132</name>
</gene>
<comment type="caution">
    <text evidence="1">The sequence shown here is derived from an EMBL/GenBank/DDBJ whole genome shotgun (WGS) entry which is preliminary data.</text>
</comment>
<reference evidence="1 2" key="1">
    <citation type="submission" date="2020-08" db="EMBL/GenBank/DDBJ databases">
        <title>Genomic Encyclopedia of Type Strains, Phase IV (KMG-IV): sequencing the most valuable type-strain genomes for metagenomic binning, comparative biology and taxonomic classification.</title>
        <authorList>
            <person name="Goeker M."/>
        </authorList>
    </citation>
    <scope>NUCLEOTIDE SEQUENCE [LARGE SCALE GENOMIC DNA]</scope>
    <source>
        <strain evidence="1 2">DSM 27163</strain>
    </source>
</reference>
<dbReference type="Proteomes" id="UP000537161">
    <property type="component" value="Unassembled WGS sequence"/>
</dbReference>
<proteinExistence type="predicted"/>
<sequence length="35" mass="3780">MPEWLKRGSGVDVRLDADRAVRGVVEGVLSDIGAR</sequence>
<evidence type="ECO:0000313" key="1">
    <source>
        <dbReference type="EMBL" id="MBB5706773.1"/>
    </source>
</evidence>
<feature type="non-terminal residue" evidence="1">
    <location>
        <position position="35"/>
    </location>
</feature>
<keyword evidence="2" id="KW-1185">Reference proteome</keyword>
<accession>A0A7W9B5V3</accession>
<evidence type="ECO:0000313" key="2">
    <source>
        <dbReference type="Proteomes" id="UP000537161"/>
    </source>
</evidence>
<dbReference type="AlphaFoldDB" id="A0A7W9B5V3"/>
<name>A0A7W9B5V3_9SPHN</name>
<protein>
    <submittedName>
        <fullName evidence="1">Uncharacterized protein</fullName>
    </submittedName>
</protein>
<organism evidence="1 2">
    <name type="scientific">Sphingopyxis panaciterrulae</name>
    <dbReference type="NCBI Taxonomy" id="462372"/>
    <lineage>
        <taxon>Bacteria</taxon>
        <taxon>Pseudomonadati</taxon>
        <taxon>Pseudomonadota</taxon>
        <taxon>Alphaproteobacteria</taxon>
        <taxon>Sphingomonadales</taxon>
        <taxon>Sphingomonadaceae</taxon>
        <taxon>Sphingopyxis</taxon>
    </lineage>
</organism>